<dbReference type="GO" id="GO:0005524">
    <property type="term" value="F:ATP binding"/>
    <property type="evidence" value="ECO:0007669"/>
    <property type="project" value="UniProtKB-KW"/>
</dbReference>
<dbReference type="Pfam" id="PF00005">
    <property type="entry name" value="ABC_tran"/>
    <property type="match status" value="1"/>
</dbReference>
<dbReference type="InterPro" id="IPR003439">
    <property type="entry name" value="ABC_transporter-like_ATP-bd"/>
</dbReference>
<dbReference type="PANTHER" id="PTHR24220">
    <property type="entry name" value="IMPORT ATP-BINDING PROTEIN"/>
    <property type="match status" value="1"/>
</dbReference>
<name>A0A1F5I0G3_9BACT</name>
<accession>A0A1F5I0G3</accession>
<reference evidence="5 6" key="1">
    <citation type="journal article" date="2016" name="Nat. Commun.">
        <title>Thousands of microbial genomes shed light on interconnected biogeochemical processes in an aquifer system.</title>
        <authorList>
            <person name="Anantharaman K."/>
            <person name="Brown C.T."/>
            <person name="Hug L.A."/>
            <person name="Sharon I."/>
            <person name="Castelle C.J."/>
            <person name="Probst A.J."/>
            <person name="Thomas B.C."/>
            <person name="Singh A."/>
            <person name="Wilkins M.J."/>
            <person name="Karaoz U."/>
            <person name="Brodie E.L."/>
            <person name="Williams K.H."/>
            <person name="Hubbard S.S."/>
            <person name="Banfield J.F."/>
        </authorList>
    </citation>
    <scope>NUCLEOTIDE SEQUENCE [LARGE SCALE GENOMIC DNA]</scope>
</reference>
<dbReference type="InterPro" id="IPR017911">
    <property type="entry name" value="MacB-like_ATP-bd"/>
</dbReference>
<dbReference type="EMBL" id="MFBS01000016">
    <property type="protein sequence ID" value="OGE09894.1"/>
    <property type="molecule type" value="Genomic_DNA"/>
</dbReference>
<protein>
    <submittedName>
        <fullName evidence="5">Macrolide ABC transporter ATP-binding protein</fullName>
    </submittedName>
</protein>
<dbReference type="PROSITE" id="PS00211">
    <property type="entry name" value="ABC_TRANSPORTER_1"/>
    <property type="match status" value="1"/>
</dbReference>
<dbReference type="PROSITE" id="PS50893">
    <property type="entry name" value="ABC_TRANSPORTER_2"/>
    <property type="match status" value="1"/>
</dbReference>
<keyword evidence="3 5" id="KW-0067">ATP-binding</keyword>
<dbReference type="PANTHER" id="PTHR24220:SF86">
    <property type="entry name" value="ABC TRANSPORTER ABCH.1"/>
    <property type="match status" value="1"/>
</dbReference>
<dbReference type="GO" id="GO:0005886">
    <property type="term" value="C:plasma membrane"/>
    <property type="evidence" value="ECO:0007669"/>
    <property type="project" value="TreeGrafter"/>
</dbReference>
<keyword evidence="1" id="KW-0813">Transport</keyword>
<dbReference type="InterPro" id="IPR003593">
    <property type="entry name" value="AAA+_ATPase"/>
</dbReference>
<dbReference type="Gene3D" id="3.40.50.300">
    <property type="entry name" value="P-loop containing nucleotide triphosphate hydrolases"/>
    <property type="match status" value="1"/>
</dbReference>
<dbReference type="InterPro" id="IPR015854">
    <property type="entry name" value="ABC_transpr_LolD-like"/>
</dbReference>
<dbReference type="GO" id="GO:0022857">
    <property type="term" value="F:transmembrane transporter activity"/>
    <property type="evidence" value="ECO:0007669"/>
    <property type="project" value="TreeGrafter"/>
</dbReference>
<dbReference type="AlphaFoldDB" id="A0A1F5I0G3"/>
<dbReference type="SMART" id="SM00382">
    <property type="entry name" value="AAA"/>
    <property type="match status" value="1"/>
</dbReference>
<dbReference type="InterPro" id="IPR027417">
    <property type="entry name" value="P-loop_NTPase"/>
</dbReference>
<comment type="caution">
    <text evidence="5">The sequence shown here is derived from an EMBL/GenBank/DDBJ whole genome shotgun (WGS) entry which is preliminary data.</text>
</comment>
<dbReference type="SUPFAM" id="SSF52540">
    <property type="entry name" value="P-loop containing nucleoside triphosphate hydrolases"/>
    <property type="match status" value="1"/>
</dbReference>
<evidence type="ECO:0000313" key="5">
    <source>
        <dbReference type="EMBL" id="OGE09894.1"/>
    </source>
</evidence>
<sequence>MKTLLKAENLIKTYGEGKSKTTALDNVSLNVAKGEFLAIIGASGSGKSTLMNILGCLDKPTSGKYFFEDRLVLGLSADSLAKIRNQKIGFIFQSFNLLARTTALKNVELPLLYGNVSGKDMRTKAESLLAKVGLASKLNSRPSQLSGGEQQRVAIARALVNDPSVIFADEPTGNLDSKTSFEIMKLFTRLNSEGRTVVMITHEMDVARFASRIIRIHDGKIIEDKKNKSVRSFNEKRKS</sequence>
<evidence type="ECO:0000256" key="1">
    <source>
        <dbReference type="ARBA" id="ARBA00022448"/>
    </source>
</evidence>
<dbReference type="Proteomes" id="UP000179227">
    <property type="component" value="Unassembled WGS sequence"/>
</dbReference>
<organism evidence="5 6">
    <name type="scientific">Candidatus Curtissbacteria bacterium RIFCSPLOWO2_01_FULL_42_26</name>
    <dbReference type="NCBI Taxonomy" id="1797729"/>
    <lineage>
        <taxon>Bacteria</taxon>
        <taxon>Candidatus Curtissiibacteriota</taxon>
    </lineage>
</organism>
<feature type="domain" description="ABC transporter" evidence="4">
    <location>
        <begin position="5"/>
        <end position="239"/>
    </location>
</feature>
<proteinExistence type="predicted"/>
<dbReference type="FunFam" id="3.40.50.300:FF:000032">
    <property type="entry name" value="Export ABC transporter ATP-binding protein"/>
    <property type="match status" value="1"/>
</dbReference>
<dbReference type="GO" id="GO:0098796">
    <property type="term" value="C:membrane protein complex"/>
    <property type="evidence" value="ECO:0007669"/>
    <property type="project" value="UniProtKB-ARBA"/>
</dbReference>
<gene>
    <name evidence="5" type="ORF">A3A60_04885</name>
</gene>
<dbReference type="STRING" id="1797729.A3A60_04885"/>
<dbReference type="InterPro" id="IPR017871">
    <property type="entry name" value="ABC_transporter-like_CS"/>
</dbReference>
<evidence type="ECO:0000259" key="4">
    <source>
        <dbReference type="PROSITE" id="PS50893"/>
    </source>
</evidence>
<dbReference type="CDD" id="cd03255">
    <property type="entry name" value="ABC_MJ0796_LolCDE_FtsE"/>
    <property type="match status" value="1"/>
</dbReference>
<evidence type="ECO:0000256" key="2">
    <source>
        <dbReference type="ARBA" id="ARBA00022741"/>
    </source>
</evidence>
<evidence type="ECO:0000313" key="6">
    <source>
        <dbReference type="Proteomes" id="UP000179227"/>
    </source>
</evidence>
<evidence type="ECO:0000256" key="3">
    <source>
        <dbReference type="ARBA" id="ARBA00022840"/>
    </source>
</evidence>
<dbReference type="GO" id="GO:0016887">
    <property type="term" value="F:ATP hydrolysis activity"/>
    <property type="evidence" value="ECO:0007669"/>
    <property type="project" value="InterPro"/>
</dbReference>
<keyword evidence="2" id="KW-0547">Nucleotide-binding</keyword>